<sequence length="377" mass="43375">MFFHLFLPTNTIDKESDPSKTRRKSKSHILEESLRFGPEEHKDRSHISDPIGISDSKSNTSKDGGKFTAKAILLCGGSGNRFNYDFSQYPQGKYYIPEGMPKSKQFIHIYNVPLFVYSLSELIHNPSVSEIIISSKPPWFSKIVEMILKSRDFISNYSEKMGVPGYSVDLIDNYPLGKIHTFAYDFVSKNFILDLKDIENDEDSRYKFIKFVESGPERCNSTYNALRYLEGYTNDEDIVLIHDGARPLIKLIDIALLIKNTVKYGACIPAYRPTDTIKLVDDEIVSKTLDRSKTYIVQTPQVFKYKFIKDAYDNVMESLSYEPKLHKYFTDDSSILESQFFSVVIANGHQFNLKLSYNNDLDLCRFLIKNSLFTDTV</sequence>
<dbReference type="PROSITE" id="PS01295">
    <property type="entry name" value="ISPD"/>
    <property type="match status" value="1"/>
</dbReference>
<dbReference type="InterPro" id="IPR029044">
    <property type="entry name" value="Nucleotide-diphossugar_trans"/>
</dbReference>
<evidence type="ECO:0000256" key="1">
    <source>
        <dbReference type="ARBA" id="ARBA00009789"/>
    </source>
</evidence>
<dbReference type="PANTHER" id="PTHR32125">
    <property type="entry name" value="2-C-METHYL-D-ERYTHRITOL 4-PHOSPHATE CYTIDYLYLTRANSFERASE, CHLOROPLASTIC"/>
    <property type="match status" value="1"/>
</dbReference>
<evidence type="ECO:0000256" key="4">
    <source>
        <dbReference type="SAM" id="MobiDB-lite"/>
    </source>
</evidence>
<keyword evidence="3 5" id="KW-0548">Nucleotidyltransferase</keyword>
<feature type="compositionally biased region" description="Basic and acidic residues" evidence="4">
    <location>
        <begin position="28"/>
        <end position="47"/>
    </location>
</feature>
<dbReference type="InterPro" id="IPR050088">
    <property type="entry name" value="IspD/TarI_cytidylyltransf_bact"/>
</dbReference>
<evidence type="ECO:0000256" key="3">
    <source>
        <dbReference type="ARBA" id="ARBA00022695"/>
    </source>
</evidence>
<dbReference type="Gene3D" id="3.90.550.10">
    <property type="entry name" value="Spore Coat Polysaccharide Biosynthesis Protein SpsA, Chain A"/>
    <property type="match status" value="1"/>
</dbReference>
<dbReference type="EMBL" id="CP056066">
    <property type="protein sequence ID" value="UKJ89223.2"/>
    <property type="molecule type" value="Genomic_DNA"/>
</dbReference>
<evidence type="ECO:0000256" key="2">
    <source>
        <dbReference type="ARBA" id="ARBA00022679"/>
    </source>
</evidence>
<keyword evidence="2 5" id="KW-0808">Transferase</keyword>
<dbReference type="AlphaFoldDB" id="A0A976M688"/>
<feature type="region of interest" description="Disordered" evidence="4">
    <location>
        <begin position="13"/>
        <end position="62"/>
    </location>
</feature>
<organism evidence="5 6">
    <name type="scientific">Theileria orientalis</name>
    <dbReference type="NCBI Taxonomy" id="68886"/>
    <lineage>
        <taxon>Eukaryota</taxon>
        <taxon>Sar</taxon>
        <taxon>Alveolata</taxon>
        <taxon>Apicomplexa</taxon>
        <taxon>Aconoidasida</taxon>
        <taxon>Piroplasmida</taxon>
        <taxon>Theileriidae</taxon>
        <taxon>Theileria</taxon>
    </lineage>
</organism>
<gene>
    <name evidence="5" type="ORF">MACJ_002471</name>
</gene>
<evidence type="ECO:0000313" key="6">
    <source>
        <dbReference type="Proteomes" id="UP000244803"/>
    </source>
</evidence>
<proteinExistence type="inferred from homology"/>
<dbReference type="Proteomes" id="UP000244803">
    <property type="component" value="Chromosome 3"/>
</dbReference>
<dbReference type="OrthoDB" id="414267at2759"/>
<dbReference type="EC" id="2.7.7.60" evidence="5"/>
<dbReference type="InterPro" id="IPR034683">
    <property type="entry name" value="IspD/TarI"/>
</dbReference>
<dbReference type="GO" id="GO:0050518">
    <property type="term" value="F:2-C-methyl-D-erythritol 4-phosphate cytidylyltransferase activity"/>
    <property type="evidence" value="ECO:0007669"/>
    <property type="project" value="UniProtKB-EC"/>
</dbReference>
<accession>A0A976M688</accession>
<dbReference type="CDD" id="cd02516">
    <property type="entry name" value="CDP-ME_synthetase"/>
    <property type="match status" value="1"/>
</dbReference>
<dbReference type="Pfam" id="PF01128">
    <property type="entry name" value="IspD"/>
    <property type="match status" value="1"/>
</dbReference>
<dbReference type="PANTHER" id="PTHR32125:SF4">
    <property type="entry name" value="2-C-METHYL-D-ERYTHRITOL 4-PHOSPHATE CYTIDYLYLTRANSFERASE, CHLOROPLASTIC"/>
    <property type="match status" value="1"/>
</dbReference>
<dbReference type="SUPFAM" id="SSF53448">
    <property type="entry name" value="Nucleotide-diphospho-sugar transferases"/>
    <property type="match status" value="1"/>
</dbReference>
<dbReference type="InterPro" id="IPR018294">
    <property type="entry name" value="ISPD_synthase_CS"/>
</dbReference>
<dbReference type="GO" id="GO:0008299">
    <property type="term" value="P:isoprenoid biosynthetic process"/>
    <property type="evidence" value="ECO:0007669"/>
    <property type="project" value="InterPro"/>
</dbReference>
<name>A0A976M688_THEOR</name>
<evidence type="ECO:0000313" key="5">
    <source>
        <dbReference type="EMBL" id="UKJ89223.2"/>
    </source>
</evidence>
<protein>
    <submittedName>
        <fullName evidence="5">2-C-methyl-D-erythritol 4-phosphate cytidylyltransferase</fullName>
        <ecNumber evidence="5">2.7.7.60</ecNumber>
    </submittedName>
</protein>
<comment type="similarity">
    <text evidence="1">Belongs to the IspD/TarI cytidylyltransferase family. IspD subfamily.</text>
</comment>
<reference evidence="5" key="1">
    <citation type="submission" date="2022-07" db="EMBL/GenBank/DDBJ databases">
        <title>Evaluation of T. orientalis genome assembly methods using nanopore sequencing and analysis of variation between genomes.</title>
        <authorList>
            <person name="Yam J."/>
            <person name="Micallef M.L."/>
            <person name="Liu M."/>
            <person name="Djordjevic S.P."/>
            <person name="Bogema D.R."/>
            <person name="Jenkins C."/>
        </authorList>
    </citation>
    <scope>NUCLEOTIDE SEQUENCE</scope>
    <source>
        <strain evidence="5">Fish Creek</strain>
    </source>
</reference>